<protein>
    <recommendedName>
        <fullName evidence="4">Type 2A phosphatase-associated protein 42</fullName>
    </recommendedName>
</protein>
<reference evidence="3" key="1">
    <citation type="submission" date="2016-05" db="EMBL/GenBank/DDBJ databases">
        <title>Comparative genomics of biotechnologically important yeasts.</title>
        <authorList>
            <consortium name="DOE Joint Genome Institute"/>
            <person name="Riley R."/>
            <person name="Haridas S."/>
            <person name="Wolfe K.H."/>
            <person name="Lopes M.R."/>
            <person name="Hittinger C.T."/>
            <person name="Goker M."/>
            <person name="Salamov A."/>
            <person name="Wisecaver J."/>
            <person name="Long T.M."/>
            <person name="Aerts A.L."/>
            <person name="Barry K."/>
            <person name="Choi C."/>
            <person name="Clum A."/>
            <person name="Coughlan A.Y."/>
            <person name="Deshpande S."/>
            <person name="Douglass A.P."/>
            <person name="Hanson S.J."/>
            <person name="Klenk H.-P."/>
            <person name="Labutti K."/>
            <person name="Lapidus A."/>
            <person name="Lindquist E."/>
            <person name="Lipzen A."/>
            <person name="Meier-Kolthoff J.P."/>
            <person name="Ohm R.A."/>
            <person name="Otillar R.P."/>
            <person name="Pangilinan J."/>
            <person name="Peng Y."/>
            <person name="Rokas A."/>
            <person name="Rosa C.A."/>
            <person name="Scheuner C."/>
            <person name="Sibirny A.A."/>
            <person name="Slot J.C."/>
            <person name="Stielow J.B."/>
            <person name="Sun H."/>
            <person name="Kurtzman C.P."/>
            <person name="Blackwell M."/>
            <person name="Grigoriev I.V."/>
            <person name="Jeffries T.W."/>
        </authorList>
    </citation>
    <scope>NUCLEOTIDE SEQUENCE [LARGE SCALE GENOMIC DNA]</scope>
    <source>
        <strain evidence="3">NRRL Y-2460</strain>
    </source>
</reference>
<dbReference type="PANTHER" id="PTHR10933:SF9">
    <property type="entry name" value="IMMUNOGLOBULIN-BINDING PROTEIN 1"/>
    <property type="match status" value="1"/>
</dbReference>
<gene>
    <name evidence="2" type="ORF">PACTADRAFT_1035</name>
</gene>
<dbReference type="AlphaFoldDB" id="A0A1E4U3H9"/>
<feature type="compositionally biased region" description="Low complexity" evidence="1">
    <location>
        <begin position="312"/>
        <end position="322"/>
    </location>
</feature>
<accession>A0A1E4U3H9</accession>
<dbReference type="PANTHER" id="PTHR10933">
    <property type="entry name" value="IMMUNOGLOBULIN-BINDING PROTEIN 1"/>
    <property type="match status" value="1"/>
</dbReference>
<evidence type="ECO:0000313" key="2">
    <source>
        <dbReference type="EMBL" id="ODV98565.1"/>
    </source>
</evidence>
<dbReference type="EMBL" id="KV454011">
    <property type="protein sequence ID" value="ODV98565.1"/>
    <property type="molecule type" value="Genomic_DNA"/>
</dbReference>
<dbReference type="GO" id="GO:1903432">
    <property type="term" value="P:regulation of TORC1 signaling"/>
    <property type="evidence" value="ECO:0007669"/>
    <property type="project" value="EnsemblFungi"/>
</dbReference>
<feature type="region of interest" description="Disordered" evidence="1">
    <location>
        <begin position="309"/>
        <end position="364"/>
    </location>
</feature>
<evidence type="ECO:0008006" key="4">
    <source>
        <dbReference type="Google" id="ProtNLM"/>
    </source>
</evidence>
<keyword evidence="3" id="KW-1185">Reference proteome</keyword>
<dbReference type="GO" id="GO:0051721">
    <property type="term" value="F:protein phosphatase 2A binding"/>
    <property type="evidence" value="ECO:0007669"/>
    <property type="project" value="TreeGrafter"/>
</dbReference>
<feature type="compositionally biased region" description="Basic and acidic residues" evidence="1">
    <location>
        <begin position="336"/>
        <end position="354"/>
    </location>
</feature>
<dbReference type="Pfam" id="PF04177">
    <property type="entry name" value="TAP42"/>
    <property type="match status" value="1"/>
</dbReference>
<feature type="compositionally biased region" description="Acidic residues" evidence="1">
    <location>
        <begin position="323"/>
        <end position="332"/>
    </location>
</feature>
<proteinExistence type="predicted"/>
<dbReference type="GO" id="GO:0035303">
    <property type="term" value="P:regulation of dephosphorylation"/>
    <property type="evidence" value="ECO:0007669"/>
    <property type="project" value="TreeGrafter"/>
</dbReference>
<dbReference type="InterPro" id="IPR007304">
    <property type="entry name" value="TAP46-like"/>
</dbReference>
<dbReference type="OrthoDB" id="10261753at2759"/>
<dbReference type="InterPro" id="IPR038511">
    <property type="entry name" value="TAP42/TAP46-like_sf"/>
</dbReference>
<organism evidence="2 3">
    <name type="scientific">Pachysolen tannophilus NRRL Y-2460</name>
    <dbReference type="NCBI Taxonomy" id="669874"/>
    <lineage>
        <taxon>Eukaryota</taxon>
        <taxon>Fungi</taxon>
        <taxon>Dikarya</taxon>
        <taxon>Ascomycota</taxon>
        <taxon>Saccharomycotina</taxon>
        <taxon>Pichiomycetes</taxon>
        <taxon>Pachysolenaceae</taxon>
        <taxon>Pachysolen</taxon>
    </lineage>
</organism>
<dbReference type="GO" id="GO:0045943">
    <property type="term" value="P:positive regulation of transcription by RNA polymerase I"/>
    <property type="evidence" value="ECO:0007669"/>
    <property type="project" value="EnsemblFungi"/>
</dbReference>
<dbReference type="GO" id="GO:0000159">
    <property type="term" value="C:protein phosphatase type 2A complex"/>
    <property type="evidence" value="ECO:0007669"/>
    <property type="project" value="EnsemblFungi"/>
</dbReference>
<dbReference type="Proteomes" id="UP000094236">
    <property type="component" value="Unassembled WGS sequence"/>
</dbReference>
<dbReference type="STRING" id="669874.A0A1E4U3H9"/>
<dbReference type="Gene3D" id="1.25.40.540">
    <property type="entry name" value="TAP42-like family"/>
    <property type="match status" value="1"/>
</dbReference>
<name>A0A1E4U3H9_PACTA</name>
<evidence type="ECO:0000256" key="1">
    <source>
        <dbReference type="SAM" id="MobiDB-lite"/>
    </source>
</evidence>
<evidence type="ECO:0000313" key="3">
    <source>
        <dbReference type="Proteomes" id="UP000094236"/>
    </source>
</evidence>
<sequence length="364" mass="41767">MSEGSKQLSLSQKFDSIVNESVKLVNDSSIRKDSDEYESKSTEMVEKLIGLKNKIRQLSLFSDNEDLEEISTGDLKYLSIDYHLAVFLENNGNGIEDRMKKLKLSRNLYLQFLYNLENYNILNKTQKSKLDNFKSSYEPKLSELKSNDPVLLRKEKLDNFKLEKELNEKLKILNSGNFLESLDDEVIRSIYVDQAKFFSLNAFKSLELITMELDLLSNAPPPQQPKIEELNSLDKKDIREKPSSKNDFLYTDKLETLTSPLLSKTGKILKPFVLVSDRNKIAQKTFGTGQVLPSMSVEEYLEQELQNGGMVQNSNSQGNNQQENDDEEDEDNPLVADRETYKAREWDEFKETHAKGSGNTINRG</sequence>
<dbReference type="GO" id="GO:0005829">
    <property type="term" value="C:cytosol"/>
    <property type="evidence" value="ECO:0007669"/>
    <property type="project" value="EnsemblFungi"/>
</dbReference>